<dbReference type="PROSITE" id="PS51257">
    <property type="entry name" value="PROKAR_LIPOPROTEIN"/>
    <property type="match status" value="1"/>
</dbReference>
<protein>
    <submittedName>
        <fullName evidence="3">DUF4397 domain-containing protein</fullName>
    </submittedName>
</protein>
<name>A0A4U1CB73_9SPHI</name>
<dbReference type="AlphaFoldDB" id="A0A4U1CB73"/>
<dbReference type="OrthoDB" id="9792011at2"/>
<dbReference type="RefSeq" id="WP_136873480.1">
    <property type="nucleotide sequence ID" value="NZ_SWBO01000001.1"/>
</dbReference>
<comment type="caution">
    <text evidence="3">The sequence shown here is derived from an EMBL/GenBank/DDBJ whole genome shotgun (WGS) entry which is preliminary data.</text>
</comment>
<keyword evidence="1" id="KW-0732">Signal</keyword>
<dbReference type="EMBL" id="SWBO01000001">
    <property type="protein sequence ID" value="TKC03152.1"/>
    <property type="molecule type" value="Genomic_DNA"/>
</dbReference>
<feature type="signal peptide" evidence="1">
    <location>
        <begin position="1"/>
        <end position="24"/>
    </location>
</feature>
<evidence type="ECO:0000256" key="1">
    <source>
        <dbReference type="SAM" id="SignalP"/>
    </source>
</evidence>
<evidence type="ECO:0000313" key="4">
    <source>
        <dbReference type="Proteomes" id="UP000310477"/>
    </source>
</evidence>
<sequence length="231" mass="25023">MKISLRTKTLLTALALTLGLSSCMKDDFENTPISISGLSLVHASPTAEKLDIYIDNTRASIDDFVFGNKMDYLRAYSGDRTITVTKKGLTTRLTSDVVKLVPDSAYTVFMVDKFETIDILTLKDDLTKPAAGKAKIRFVNLSPDGGPLNLAINGVATDLVDNKAFKENSAFLPIDAAEKVTFNVKNKATGVVEATITDAKIEDGKIYTIYAKGLKANADDTKFGAAIFTHK</sequence>
<evidence type="ECO:0000313" key="3">
    <source>
        <dbReference type="EMBL" id="TKC03152.1"/>
    </source>
</evidence>
<feature type="domain" description="DUF4397" evidence="2">
    <location>
        <begin position="37"/>
        <end position="150"/>
    </location>
</feature>
<dbReference type="Proteomes" id="UP000310477">
    <property type="component" value="Unassembled WGS sequence"/>
</dbReference>
<proteinExistence type="predicted"/>
<feature type="chain" id="PRO_5020910823" evidence="1">
    <location>
        <begin position="25"/>
        <end position="231"/>
    </location>
</feature>
<gene>
    <name evidence="3" type="ORF">FA045_00865</name>
</gene>
<dbReference type="InterPro" id="IPR025510">
    <property type="entry name" value="DUF4397"/>
</dbReference>
<reference evidence="3 4" key="1">
    <citation type="submission" date="2019-04" db="EMBL/GenBank/DDBJ databases">
        <title>Pedobacter sp. AR-2-6 sp. nov., isolated from Arctic soil.</title>
        <authorList>
            <person name="Dahal R.H."/>
            <person name="Kim D.-U."/>
        </authorList>
    </citation>
    <scope>NUCLEOTIDE SEQUENCE [LARGE SCALE GENOMIC DNA]</scope>
    <source>
        <strain evidence="3 4">AR-2-6</strain>
    </source>
</reference>
<organism evidence="3 4">
    <name type="scientific">Pedobacter cryotolerans</name>
    <dbReference type="NCBI Taxonomy" id="2571270"/>
    <lineage>
        <taxon>Bacteria</taxon>
        <taxon>Pseudomonadati</taxon>
        <taxon>Bacteroidota</taxon>
        <taxon>Sphingobacteriia</taxon>
        <taxon>Sphingobacteriales</taxon>
        <taxon>Sphingobacteriaceae</taxon>
        <taxon>Pedobacter</taxon>
    </lineage>
</organism>
<dbReference type="Pfam" id="PF14344">
    <property type="entry name" value="DUF4397"/>
    <property type="match status" value="1"/>
</dbReference>
<evidence type="ECO:0000259" key="2">
    <source>
        <dbReference type="Pfam" id="PF14344"/>
    </source>
</evidence>
<accession>A0A4U1CB73</accession>
<keyword evidence="4" id="KW-1185">Reference proteome</keyword>